<dbReference type="InterPro" id="IPR043129">
    <property type="entry name" value="ATPase_NBD"/>
</dbReference>
<name>A0ABX0H1E7_9ACTN</name>
<keyword evidence="4" id="KW-1185">Reference proteome</keyword>
<evidence type="ECO:0000256" key="1">
    <source>
        <dbReference type="ARBA" id="ARBA00006479"/>
    </source>
</evidence>
<evidence type="ECO:0000259" key="2">
    <source>
        <dbReference type="Pfam" id="PF09339"/>
    </source>
</evidence>
<organism evidence="3 4">
    <name type="scientific">Motilibacter deserti</name>
    <dbReference type="NCBI Taxonomy" id="2714956"/>
    <lineage>
        <taxon>Bacteria</taxon>
        <taxon>Bacillati</taxon>
        <taxon>Actinomycetota</taxon>
        <taxon>Actinomycetes</taxon>
        <taxon>Motilibacterales</taxon>
        <taxon>Motilibacteraceae</taxon>
        <taxon>Motilibacter</taxon>
    </lineage>
</organism>
<dbReference type="SUPFAM" id="SSF46785">
    <property type="entry name" value="Winged helix' DNA-binding domain"/>
    <property type="match status" value="1"/>
</dbReference>
<dbReference type="Proteomes" id="UP000800981">
    <property type="component" value="Unassembled WGS sequence"/>
</dbReference>
<dbReference type="CDD" id="cd24076">
    <property type="entry name" value="ASKHA_ATPase_ROK_BsXylR-like"/>
    <property type="match status" value="1"/>
</dbReference>
<dbReference type="PANTHER" id="PTHR18964:SF149">
    <property type="entry name" value="BIFUNCTIONAL UDP-N-ACETYLGLUCOSAMINE 2-EPIMERASE_N-ACETYLMANNOSAMINE KINASE"/>
    <property type="match status" value="1"/>
</dbReference>
<dbReference type="Gene3D" id="3.30.420.40">
    <property type="match status" value="2"/>
</dbReference>
<protein>
    <submittedName>
        <fullName evidence="3">ROK family transcriptional regulator</fullName>
    </submittedName>
</protein>
<dbReference type="Gene3D" id="1.10.10.10">
    <property type="entry name" value="Winged helix-like DNA-binding domain superfamily/Winged helix DNA-binding domain"/>
    <property type="match status" value="1"/>
</dbReference>
<sequence length="421" mass="44002">MGADAATPADSALVRRSNLSLVLRRFRDEGPRTRARVADETGLNKATVSSLVAELVDRGLLREGQIERLGAVGRPGQVIELDGRRVCGIGIEVNVDYVTALIVDLGGRVVADERLPLDVPALRPDAVLDATADLVARAVSAAHRAGSTPAGVTVAVPALVDVGTGTLRFAPNFGWRDMPVARALAERLGEPPYPIRVDNDANLSALAEHVAGAGAGVRNLVYLTGEVGVGAGVISEGRLLRGSAGLSGEVGHMPLGAGTELCGCGRRGCWETTVGLGALLRMAADPKDPVRDPARDVEDRLTELRRRAEEGHERTLTALRQIGTDLGTGASVLVNLFDPELIMLGGYFAMLGDFFLADMTESLRTRIVDPNATRCEVVLSTLGFSAAARGGAHVALEGVLADPTTVPPAVPEGSERSSSLV</sequence>
<reference evidence="3 4" key="1">
    <citation type="submission" date="2020-03" db="EMBL/GenBank/DDBJ databases">
        <title>Two novel Motilibacter sp.</title>
        <authorList>
            <person name="Liu S."/>
        </authorList>
    </citation>
    <scope>NUCLEOTIDE SEQUENCE [LARGE SCALE GENOMIC DNA]</scope>
    <source>
        <strain evidence="3 4">E257</strain>
    </source>
</reference>
<comment type="similarity">
    <text evidence="1">Belongs to the ROK (NagC/XylR) family.</text>
</comment>
<dbReference type="Pfam" id="PF09339">
    <property type="entry name" value="HTH_IclR"/>
    <property type="match status" value="1"/>
</dbReference>
<proteinExistence type="inferred from homology"/>
<dbReference type="InterPro" id="IPR036390">
    <property type="entry name" value="WH_DNA-bd_sf"/>
</dbReference>
<feature type="domain" description="HTH iclR-type" evidence="2">
    <location>
        <begin position="22"/>
        <end position="62"/>
    </location>
</feature>
<gene>
    <name evidence="3" type="ORF">G9H71_18140</name>
</gene>
<dbReference type="EMBL" id="JAANNP010000048">
    <property type="protein sequence ID" value="NHC15706.1"/>
    <property type="molecule type" value="Genomic_DNA"/>
</dbReference>
<dbReference type="InterPro" id="IPR036388">
    <property type="entry name" value="WH-like_DNA-bd_sf"/>
</dbReference>
<dbReference type="SUPFAM" id="SSF53067">
    <property type="entry name" value="Actin-like ATPase domain"/>
    <property type="match status" value="1"/>
</dbReference>
<evidence type="ECO:0000313" key="3">
    <source>
        <dbReference type="EMBL" id="NHC15706.1"/>
    </source>
</evidence>
<dbReference type="PANTHER" id="PTHR18964">
    <property type="entry name" value="ROK (REPRESSOR, ORF, KINASE) FAMILY"/>
    <property type="match status" value="1"/>
</dbReference>
<dbReference type="Pfam" id="PF00480">
    <property type="entry name" value="ROK"/>
    <property type="match status" value="1"/>
</dbReference>
<accession>A0ABX0H1E7</accession>
<evidence type="ECO:0000313" key="4">
    <source>
        <dbReference type="Proteomes" id="UP000800981"/>
    </source>
</evidence>
<comment type="caution">
    <text evidence="3">The sequence shown here is derived from an EMBL/GenBank/DDBJ whole genome shotgun (WGS) entry which is preliminary data.</text>
</comment>
<dbReference type="InterPro" id="IPR000600">
    <property type="entry name" value="ROK"/>
</dbReference>
<dbReference type="InterPro" id="IPR005471">
    <property type="entry name" value="Tscrpt_reg_IclR_N"/>
</dbReference>